<organism evidence="2 3">
    <name type="scientific">Echria macrotheca</name>
    <dbReference type="NCBI Taxonomy" id="438768"/>
    <lineage>
        <taxon>Eukaryota</taxon>
        <taxon>Fungi</taxon>
        <taxon>Dikarya</taxon>
        <taxon>Ascomycota</taxon>
        <taxon>Pezizomycotina</taxon>
        <taxon>Sordariomycetes</taxon>
        <taxon>Sordariomycetidae</taxon>
        <taxon>Sordariales</taxon>
        <taxon>Schizotheciaceae</taxon>
        <taxon>Echria</taxon>
    </lineage>
</organism>
<evidence type="ECO:0000256" key="1">
    <source>
        <dbReference type="SAM" id="SignalP"/>
    </source>
</evidence>
<evidence type="ECO:0000313" key="3">
    <source>
        <dbReference type="Proteomes" id="UP001239445"/>
    </source>
</evidence>
<dbReference type="EMBL" id="MU839840">
    <property type="protein sequence ID" value="KAK1752353.1"/>
    <property type="molecule type" value="Genomic_DNA"/>
</dbReference>
<dbReference type="AlphaFoldDB" id="A0AAJ0F6H0"/>
<reference evidence="2" key="1">
    <citation type="submission" date="2023-06" db="EMBL/GenBank/DDBJ databases">
        <title>Genome-scale phylogeny and comparative genomics of the fungal order Sordariales.</title>
        <authorList>
            <consortium name="Lawrence Berkeley National Laboratory"/>
            <person name="Hensen N."/>
            <person name="Bonometti L."/>
            <person name="Westerberg I."/>
            <person name="Brannstrom I.O."/>
            <person name="Guillou S."/>
            <person name="Cros-Aarteil S."/>
            <person name="Calhoun S."/>
            <person name="Haridas S."/>
            <person name="Kuo A."/>
            <person name="Mondo S."/>
            <person name="Pangilinan J."/>
            <person name="Riley R."/>
            <person name="Labutti K."/>
            <person name="Andreopoulos B."/>
            <person name="Lipzen A."/>
            <person name="Chen C."/>
            <person name="Yanf M."/>
            <person name="Daum C."/>
            <person name="Ng V."/>
            <person name="Clum A."/>
            <person name="Steindorff A."/>
            <person name="Ohm R."/>
            <person name="Martin F."/>
            <person name="Silar P."/>
            <person name="Natvig D."/>
            <person name="Lalanne C."/>
            <person name="Gautier V."/>
            <person name="Ament-Velasquez S.L."/>
            <person name="Kruys A."/>
            <person name="Hutchinson M.I."/>
            <person name="Powell A.J."/>
            <person name="Barry K."/>
            <person name="Miller A.N."/>
            <person name="Grigoriev I.V."/>
            <person name="Debuchy R."/>
            <person name="Gladieux P."/>
            <person name="Thoren M.H."/>
            <person name="Johannesson H."/>
        </authorList>
    </citation>
    <scope>NUCLEOTIDE SEQUENCE</scope>
    <source>
        <strain evidence="2">PSN4</strain>
    </source>
</reference>
<gene>
    <name evidence="2" type="ORF">QBC47DRAFT_70087</name>
</gene>
<protein>
    <submittedName>
        <fullName evidence="2">Uncharacterized protein</fullName>
    </submittedName>
</protein>
<sequence>MTRFLYLLCMLLPVAPAEGMSLSPPTTRDISWEFLGHVACRAIFWVVEPQVSCLWSGDPTEQVVPSNHFLGGYFGY</sequence>
<keyword evidence="1" id="KW-0732">Signal</keyword>
<feature type="chain" id="PRO_5042588772" evidence="1">
    <location>
        <begin position="20"/>
        <end position="76"/>
    </location>
</feature>
<comment type="caution">
    <text evidence="2">The sequence shown here is derived from an EMBL/GenBank/DDBJ whole genome shotgun (WGS) entry which is preliminary data.</text>
</comment>
<proteinExistence type="predicted"/>
<keyword evidence="3" id="KW-1185">Reference proteome</keyword>
<name>A0AAJ0F6H0_9PEZI</name>
<accession>A0AAJ0F6H0</accession>
<evidence type="ECO:0000313" key="2">
    <source>
        <dbReference type="EMBL" id="KAK1752353.1"/>
    </source>
</evidence>
<feature type="signal peptide" evidence="1">
    <location>
        <begin position="1"/>
        <end position="19"/>
    </location>
</feature>
<dbReference type="Proteomes" id="UP001239445">
    <property type="component" value="Unassembled WGS sequence"/>
</dbReference>